<name>A0A1R2CLI5_9CILI</name>
<protein>
    <submittedName>
        <fullName evidence="1">Uncharacterized protein</fullName>
    </submittedName>
</protein>
<gene>
    <name evidence="1" type="ORF">SteCoe_7870</name>
</gene>
<keyword evidence="2" id="KW-1185">Reference proteome</keyword>
<evidence type="ECO:0000313" key="2">
    <source>
        <dbReference type="Proteomes" id="UP000187209"/>
    </source>
</evidence>
<comment type="caution">
    <text evidence="1">The sequence shown here is derived from an EMBL/GenBank/DDBJ whole genome shotgun (WGS) entry which is preliminary data.</text>
</comment>
<sequence length="80" mass="9037">MRSDKNISKKCIKDNSTATKYSDNESEDLETTLTELSDGSITLYSTIQSIWHEYQTRLSTIPCLDLLAALATQEFNDKNS</sequence>
<dbReference type="AlphaFoldDB" id="A0A1R2CLI5"/>
<evidence type="ECO:0000313" key="1">
    <source>
        <dbReference type="EMBL" id="OMJ89883.1"/>
    </source>
</evidence>
<accession>A0A1R2CLI5</accession>
<dbReference type="EMBL" id="MPUH01000115">
    <property type="protein sequence ID" value="OMJ89883.1"/>
    <property type="molecule type" value="Genomic_DNA"/>
</dbReference>
<organism evidence="1 2">
    <name type="scientific">Stentor coeruleus</name>
    <dbReference type="NCBI Taxonomy" id="5963"/>
    <lineage>
        <taxon>Eukaryota</taxon>
        <taxon>Sar</taxon>
        <taxon>Alveolata</taxon>
        <taxon>Ciliophora</taxon>
        <taxon>Postciliodesmatophora</taxon>
        <taxon>Heterotrichea</taxon>
        <taxon>Heterotrichida</taxon>
        <taxon>Stentoridae</taxon>
        <taxon>Stentor</taxon>
    </lineage>
</organism>
<dbReference type="Proteomes" id="UP000187209">
    <property type="component" value="Unassembled WGS sequence"/>
</dbReference>
<reference evidence="1 2" key="1">
    <citation type="submission" date="2016-11" db="EMBL/GenBank/DDBJ databases">
        <title>The macronuclear genome of Stentor coeruleus: a giant cell with tiny introns.</title>
        <authorList>
            <person name="Slabodnick M."/>
            <person name="Ruby J.G."/>
            <person name="Reiff S.B."/>
            <person name="Swart E.C."/>
            <person name="Gosai S."/>
            <person name="Prabakaran S."/>
            <person name="Witkowska E."/>
            <person name="Larue G.E."/>
            <person name="Fisher S."/>
            <person name="Freeman R.M."/>
            <person name="Gunawardena J."/>
            <person name="Chu W."/>
            <person name="Stover N.A."/>
            <person name="Gregory B.D."/>
            <person name="Nowacki M."/>
            <person name="Derisi J."/>
            <person name="Roy S.W."/>
            <person name="Marshall W.F."/>
            <person name="Sood P."/>
        </authorList>
    </citation>
    <scope>NUCLEOTIDE SEQUENCE [LARGE SCALE GENOMIC DNA]</scope>
    <source>
        <strain evidence="1">WM001</strain>
    </source>
</reference>
<proteinExistence type="predicted"/>